<dbReference type="Gene3D" id="3.40.50.2300">
    <property type="match status" value="2"/>
</dbReference>
<dbReference type="PANTHER" id="PTHR30146:SF148">
    <property type="entry name" value="HTH-TYPE TRANSCRIPTIONAL REPRESSOR PURR-RELATED"/>
    <property type="match status" value="1"/>
</dbReference>
<keyword evidence="1" id="KW-0678">Repressor</keyword>
<keyword evidence="7" id="KW-1185">Reference proteome</keyword>
<feature type="domain" description="HTH lacI-type" evidence="5">
    <location>
        <begin position="4"/>
        <end position="58"/>
    </location>
</feature>
<keyword evidence="3 6" id="KW-0238">DNA-binding</keyword>
<evidence type="ECO:0000256" key="2">
    <source>
        <dbReference type="ARBA" id="ARBA00023015"/>
    </source>
</evidence>
<evidence type="ECO:0000259" key="5">
    <source>
        <dbReference type="PROSITE" id="PS50932"/>
    </source>
</evidence>
<evidence type="ECO:0000256" key="1">
    <source>
        <dbReference type="ARBA" id="ARBA00022491"/>
    </source>
</evidence>
<dbReference type="CDD" id="cd06267">
    <property type="entry name" value="PBP1_LacI_sugar_binding-like"/>
    <property type="match status" value="1"/>
</dbReference>
<gene>
    <name evidence="6" type="ORF">GCM10023147_46860</name>
</gene>
<dbReference type="PROSITE" id="PS00356">
    <property type="entry name" value="HTH_LACI_1"/>
    <property type="match status" value="1"/>
</dbReference>
<organism evidence="6 7">
    <name type="scientific">Tsukamurella soli</name>
    <dbReference type="NCBI Taxonomy" id="644556"/>
    <lineage>
        <taxon>Bacteria</taxon>
        <taxon>Bacillati</taxon>
        <taxon>Actinomycetota</taxon>
        <taxon>Actinomycetes</taxon>
        <taxon>Mycobacteriales</taxon>
        <taxon>Tsukamurellaceae</taxon>
        <taxon>Tsukamurella</taxon>
    </lineage>
</organism>
<dbReference type="Pfam" id="PF00356">
    <property type="entry name" value="LacI"/>
    <property type="match status" value="1"/>
</dbReference>
<sequence>MATVTLADVARAAGVSRSTASRALSGSSLISLETRAAVQDAARALGYRVNRAASALRSNRSHLIGLVMNNLINQTFHTIAEVVQRRAAEAGFQVILCITDADPHREREVLGMLADHGVDGAIVMGTGRNRSEIGVLREHGCAVVHLIRSVAGSDAMTVLADDVAGARAATEHLLGLGHRRIGFIGGPLEADSGRERFKGYADTLADAGVGGLDELVRRGPLTAEFGSEAAASLLAVDPPMTALYAANHEATFGILPTLAELGVAIPDALSLICHEDMRWLALWRPGLTVVDNGAGELGAIAVDLLLNQIRNPSADGGRTYRVGPRLIERDSCRRIDRIDGGPG</sequence>
<dbReference type="SUPFAM" id="SSF53822">
    <property type="entry name" value="Periplasmic binding protein-like I"/>
    <property type="match status" value="1"/>
</dbReference>
<dbReference type="RefSeq" id="WP_345000748.1">
    <property type="nucleotide sequence ID" value="NZ_BAABFR010000122.1"/>
</dbReference>
<evidence type="ECO:0000256" key="4">
    <source>
        <dbReference type="ARBA" id="ARBA00023163"/>
    </source>
</evidence>
<dbReference type="Pfam" id="PF13377">
    <property type="entry name" value="Peripla_BP_3"/>
    <property type="match status" value="1"/>
</dbReference>
<name>A0ABP8KD33_9ACTN</name>
<proteinExistence type="predicted"/>
<evidence type="ECO:0000313" key="7">
    <source>
        <dbReference type="Proteomes" id="UP001500635"/>
    </source>
</evidence>
<evidence type="ECO:0000313" key="6">
    <source>
        <dbReference type="EMBL" id="GAA4404414.1"/>
    </source>
</evidence>
<dbReference type="InterPro" id="IPR028082">
    <property type="entry name" value="Peripla_BP_I"/>
</dbReference>
<dbReference type="InterPro" id="IPR010982">
    <property type="entry name" value="Lambda_DNA-bd_dom_sf"/>
</dbReference>
<reference evidence="7" key="1">
    <citation type="journal article" date="2019" name="Int. J. Syst. Evol. Microbiol.">
        <title>The Global Catalogue of Microorganisms (GCM) 10K type strain sequencing project: providing services to taxonomists for standard genome sequencing and annotation.</title>
        <authorList>
            <consortium name="The Broad Institute Genomics Platform"/>
            <consortium name="The Broad Institute Genome Sequencing Center for Infectious Disease"/>
            <person name="Wu L."/>
            <person name="Ma J."/>
        </authorList>
    </citation>
    <scope>NUCLEOTIDE SEQUENCE [LARGE SCALE GENOMIC DNA]</scope>
    <source>
        <strain evidence="7">JCM 17688</strain>
    </source>
</reference>
<dbReference type="InterPro" id="IPR046335">
    <property type="entry name" value="LacI/GalR-like_sensor"/>
</dbReference>
<keyword evidence="2" id="KW-0805">Transcription regulation</keyword>
<dbReference type="GO" id="GO:0003677">
    <property type="term" value="F:DNA binding"/>
    <property type="evidence" value="ECO:0007669"/>
    <property type="project" value="UniProtKB-KW"/>
</dbReference>
<dbReference type="SUPFAM" id="SSF47413">
    <property type="entry name" value="lambda repressor-like DNA-binding domains"/>
    <property type="match status" value="1"/>
</dbReference>
<dbReference type="CDD" id="cd01392">
    <property type="entry name" value="HTH_LacI"/>
    <property type="match status" value="1"/>
</dbReference>
<keyword evidence="4" id="KW-0804">Transcription</keyword>
<dbReference type="PROSITE" id="PS50932">
    <property type="entry name" value="HTH_LACI_2"/>
    <property type="match status" value="1"/>
</dbReference>
<dbReference type="Proteomes" id="UP001500635">
    <property type="component" value="Unassembled WGS sequence"/>
</dbReference>
<comment type="caution">
    <text evidence="6">The sequence shown here is derived from an EMBL/GenBank/DDBJ whole genome shotgun (WGS) entry which is preliminary data.</text>
</comment>
<dbReference type="SMART" id="SM00354">
    <property type="entry name" value="HTH_LACI"/>
    <property type="match status" value="1"/>
</dbReference>
<dbReference type="InterPro" id="IPR000843">
    <property type="entry name" value="HTH_LacI"/>
</dbReference>
<protein>
    <submittedName>
        <fullName evidence="6">LacI family DNA-binding transcriptional regulator</fullName>
    </submittedName>
</protein>
<accession>A0ABP8KD33</accession>
<dbReference type="EMBL" id="BAABFR010000122">
    <property type="protein sequence ID" value="GAA4404414.1"/>
    <property type="molecule type" value="Genomic_DNA"/>
</dbReference>
<evidence type="ECO:0000256" key="3">
    <source>
        <dbReference type="ARBA" id="ARBA00023125"/>
    </source>
</evidence>
<dbReference type="Gene3D" id="1.10.260.40">
    <property type="entry name" value="lambda repressor-like DNA-binding domains"/>
    <property type="match status" value="1"/>
</dbReference>
<dbReference type="PANTHER" id="PTHR30146">
    <property type="entry name" value="LACI-RELATED TRANSCRIPTIONAL REPRESSOR"/>
    <property type="match status" value="1"/>
</dbReference>